<dbReference type="EMBL" id="BMXR01000003">
    <property type="protein sequence ID" value="GGX49048.1"/>
    <property type="molecule type" value="Genomic_DNA"/>
</dbReference>
<gene>
    <name evidence="2" type="ORF">GCM10007392_15380</name>
</gene>
<reference evidence="2" key="1">
    <citation type="journal article" date="2014" name="Int. J. Syst. Evol. Microbiol.">
        <title>Complete genome sequence of Corynebacterium casei LMG S-19264T (=DSM 44701T), isolated from a smear-ripened cheese.</title>
        <authorList>
            <consortium name="US DOE Joint Genome Institute (JGI-PGF)"/>
            <person name="Walter F."/>
            <person name="Albersmeier A."/>
            <person name="Kalinowski J."/>
            <person name="Ruckert C."/>
        </authorList>
    </citation>
    <scope>NUCLEOTIDE SEQUENCE</scope>
    <source>
        <strain evidence="2">KCTC 22169</strain>
    </source>
</reference>
<dbReference type="Proteomes" id="UP000626148">
    <property type="component" value="Unassembled WGS sequence"/>
</dbReference>
<sequence>MTESVSLTLAHWMYLAGIVAIFITMICRTTVVVPAVLGTFLVALTYSGSLITAFTSLFNASMVAAAQLFNIFLIIALMTSLLGALRALGSDVKMIMPFQKIMVNGHIAFIILAVVTYTISLFFWPTPAVPLVGAILIPAAIAAGLPSMGALLAIAIAGQGMALSSDYIIQVAPGISAKAAGVETFLVADRTFVLSLVTGAVALMLAYLKIRRDIAAPSQQLLDNWSNTNVAESADVEQENKAIQKRTRGTFPHKASMASVSKTVASDIAEEAEPDPYAAMREKWSKFFSIMVPVTFVIIVAYMILAKFSDSVPTIQGGDGAALVGGVAALILLFSTWAGAGRKFLSVASDHVTDGLVFAFKAMGAVLPIAGFFFIGNQETVGSILGLGADETAPAFLFDLVQAAAWAIPENSLFVAFSLLLMGMITGADGSGFSGLPLTGALAGALGQTVGTDAATLASIGQMGAIWTGGGTLVAWSSLIAVAGFARVPVLDAVRTLFLPVLIGLSASTLLGVLIW</sequence>
<feature type="transmembrane region" description="Helical" evidence="1">
    <location>
        <begin position="287"/>
        <end position="308"/>
    </location>
</feature>
<proteinExistence type="predicted"/>
<feature type="transmembrane region" description="Helical" evidence="1">
    <location>
        <begin position="131"/>
        <end position="155"/>
    </location>
</feature>
<accession>A0A918N917</accession>
<organism evidence="2 3">
    <name type="scientific">Saccharospirillum salsuginis</name>
    <dbReference type="NCBI Taxonomy" id="418750"/>
    <lineage>
        <taxon>Bacteria</taxon>
        <taxon>Pseudomonadati</taxon>
        <taxon>Pseudomonadota</taxon>
        <taxon>Gammaproteobacteria</taxon>
        <taxon>Oceanospirillales</taxon>
        <taxon>Saccharospirillaceae</taxon>
        <taxon>Saccharospirillum</taxon>
    </lineage>
</organism>
<feature type="transmembrane region" description="Helical" evidence="1">
    <location>
        <begin position="352"/>
        <end position="375"/>
    </location>
</feature>
<feature type="transmembrane region" description="Helical" evidence="1">
    <location>
        <begin position="497"/>
        <end position="515"/>
    </location>
</feature>
<name>A0A918N917_9GAMM</name>
<dbReference type="RefSeq" id="WP_189607955.1">
    <property type="nucleotide sequence ID" value="NZ_BMXR01000003.1"/>
</dbReference>
<feature type="transmembrane region" description="Helical" evidence="1">
    <location>
        <begin position="320"/>
        <end position="340"/>
    </location>
</feature>
<feature type="transmembrane region" description="Helical" evidence="1">
    <location>
        <begin position="463"/>
        <end position="485"/>
    </location>
</feature>
<reference evidence="2" key="2">
    <citation type="submission" date="2020-09" db="EMBL/GenBank/DDBJ databases">
        <authorList>
            <person name="Sun Q."/>
            <person name="Kim S."/>
        </authorList>
    </citation>
    <scope>NUCLEOTIDE SEQUENCE</scope>
    <source>
        <strain evidence="2">KCTC 22169</strain>
    </source>
</reference>
<keyword evidence="3" id="KW-1185">Reference proteome</keyword>
<feature type="transmembrane region" description="Helical" evidence="1">
    <location>
        <begin position="192"/>
        <end position="210"/>
    </location>
</feature>
<feature type="transmembrane region" description="Helical" evidence="1">
    <location>
        <begin position="40"/>
        <end position="62"/>
    </location>
</feature>
<keyword evidence="1" id="KW-0812">Transmembrane</keyword>
<evidence type="ECO:0000313" key="2">
    <source>
        <dbReference type="EMBL" id="GGX49048.1"/>
    </source>
</evidence>
<feature type="transmembrane region" description="Helical" evidence="1">
    <location>
        <begin position="101"/>
        <end position="125"/>
    </location>
</feature>
<evidence type="ECO:0000256" key="1">
    <source>
        <dbReference type="SAM" id="Phobius"/>
    </source>
</evidence>
<feature type="transmembrane region" description="Helical" evidence="1">
    <location>
        <begin position="68"/>
        <end position="89"/>
    </location>
</feature>
<keyword evidence="1" id="KW-1133">Transmembrane helix</keyword>
<keyword evidence="1" id="KW-0472">Membrane</keyword>
<protein>
    <submittedName>
        <fullName evidence="2">Membrane protein</fullName>
    </submittedName>
</protein>
<feature type="transmembrane region" description="Helical" evidence="1">
    <location>
        <begin position="433"/>
        <end position="451"/>
    </location>
</feature>
<feature type="transmembrane region" description="Helical" evidence="1">
    <location>
        <begin position="395"/>
        <end position="421"/>
    </location>
</feature>
<evidence type="ECO:0000313" key="3">
    <source>
        <dbReference type="Proteomes" id="UP000626148"/>
    </source>
</evidence>
<dbReference type="AlphaFoldDB" id="A0A918N917"/>
<comment type="caution">
    <text evidence="2">The sequence shown here is derived from an EMBL/GenBank/DDBJ whole genome shotgun (WGS) entry which is preliminary data.</text>
</comment>
<feature type="transmembrane region" description="Helical" evidence="1">
    <location>
        <begin position="12"/>
        <end position="33"/>
    </location>
</feature>